<dbReference type="EMBL" id="CP152380">
    <property type="protein sequence ID" value="XAF53110.1"/>
    <property type="molecule type" value="Genomic_DNA"/>
</dbReference>
<organism evidence="2 3">
    <name type="scientific">Marinobacter alkaliphilus</name>
    <dbReference type="NCBI Taxonomy" id="254719"/>
    <lineage>
        <taxon>Bacteria</taxon>
        <taxon>Pseudomonadati</taxon>
        <taxon>Pseudomonadota</taxon>
        <taxon>Gammaproteobacteria</taxon>
        <taxon>Pseudomonadales</taxon>
        <taxon>Marinobacteraceae</taxon>
        <taxon>Marinobacter</taxon>
    </lineage>
</organism>
<evidence type="ECO:0000259" key="1">
    <source>
        <dbReference type="Pfam" id="PF01841"/>
    </source>
</evidence>
<dbReference type="Proteomes" id="UP001445268">
    <property type="component" value="Chromosome"/>
</dbReference>
<evidence type="ECO:0000313" key="3">
    <source>
        <dbReference type="Proteomes" id="UP001445268"/>
    </source>
</evidence>
<dbReference type="InterPro" id="IPR002931">
    <property type="entry name" value="Transglutaminase-like"/>
</dbReference>
<reference evidence="2 3" key="1">
    <citation type="submission" date="2024-04" db="EMBL/GenBank/DDBJ databases">
        <title>Marinobacter sp. SBY-1.</title>
        <authorList>
            <person name="Pan C."/>
        </authorList>
    </citation>
    <scope>NUCLEOTIDE SEQUENCE [LARGE SCALE GENOMIC DNA]</scope>
    <source>
        <strain evidence="2 3">SBY-1</strain>
    </source>
</reference>
<gene>
    <name evidence="2" type="ORF">AAGT77_14450</name>
</gene>
<accession>A0ABZ3E0C5</accession>
<dbReference type="RefSeq" id="WP_342631027.1">
    <property type="nucleotide sequence ID" value="NZ_CP152380.1"/>
</dbReference>
<dbReference type="Pfam" id="PF01841">
    <property type="entry name" value="Transglut_core"/>
    <property type="match status" value="1"/>
</dbReference>
<protein>
    <submittedName>
        <fullName evidence="2">Transglutaminase-like domain-containing protein</fullName>
    </submittedName>
</protein>
<dbReference type="PANTHER" id="PTHR33490:SF6">
    <property type="entry name" value="SLL1049 PROTEIN"/>
    <property type="match status" value="1"/>
</dbReference>
<dbReference type="InterPro" id="IPR038765">
    <property type="entry name" value="Papain-like_cys_pep_sf"/>
</dbReference>
<sequence length="309" mass="34767">MFGLTRRQRIIFFPCLVVGVVLIAVTLASAPDQIAQVNPDESPDRKLVRYSFTLVNQSDEAVENVIFRAFAPVKDTHYQSVDLIQSSENFQLRRDALGNQELEYLIESLPPYGQKVITVSVELSVWSIPRNIKGEPFLSLLRQEGLVPLVDETHVGVESALTEVRRLTIADEPFAWMKAANSWVYQSIDDVGYVSRDRGALFALTERKGDCTEFMHALVALARIQQIPSLPVAGFRIDGGGAILKAMDYHNWVMFEADGKWRVADPHADVFERQQDAYVVFRLLPANSGPGENSQRFFVHDPRVTVSMN</sequence>
<keyword evidence="3" id="KW-1185">Reference proteome</keyword>
<dbReference type="Gene3D" id="3.10.620.30">
    <property type="match status" value="1"/>
</dbReference>
<evidence type="ECO:0000313" key="2">
    <source>
        <dbReference type="EMBL" id="XAF53110.1"/>
    </source>
</evidence>
<proteinExistence type="predicted"/>
<dbReference type="SUPFAM" id="SSF54001">
    <property type="entry name" value="Cysteine proteinases"/>
    <property type="match status" value="1"/>
</dbReference>
<dbReference type="PANTHER" id="PTHR33490">
    <property type="entry name" value="BLR5614 PROTEIN-RELATED"/>
    <property type="match status" value="1"/>
</dbReference>
<name>A0ABZ3E0C5_9GAMM</name>
<feature type="domain" description="Transglutaminase-like" evidence="1">
    <location>
        <begin position="173"/>
        <end position="266"/>
    </location>
</feature>